<sequence>MQYFVFSVVKNPIKNRTKNWEELKNMALEGINIYWSRTDKKTFNKGTDIHGEKWGIFVNAVQDENGMAAPKIIYFTNAKNTTFNRSHNWELHRELYYKTGYTYYSDWKSYNKNTIVYVTKGWFYSDPKESDLDFKETSAHEIGHQLLLTYGGRSYSYTHKSTSGPTWIQQDPLPGTKYPENTEEIDLMKYADEEIPVDYHDRVVLSKEDSLSIIWLSKIEILSLFFIFSCILSCSHKNAENNREIVNYYNGIVLDKNSITALPNVSVKCSLNNNVIKTVLTDKRGHFKISDSSLNTLNIQEQRKLIFYKEGYVSDTIYTTQRIPQYRQTKNLNSNHFIYKIPDTLYLQKIKFE</sequence>
<protein>
    <submittedName>
        <fullName evidence="1">Uncharacterized protein</fullName>
    </submittedName>
</protein>
<dbReference type="EMBL" id="MAYH01000003">
    <property type="protein sequence ID" value="OCA76696.1"/>
    <property type="molecule type" value="Genomic_DNA"/>
</dbReference>
<gene>
    <name evidence="1" type="ORF">BBI01_22040</name>
</gene>
<accession>A0A1B8ZYN9</accession>
<dbReference type="Proteomes" id="UP000092651">
    <property type="component" value="Unassembled WGS sequence"/>
</dbReference>
<keyword evidence="2" id="KW-1185">Reference proteome</keyword>
<evidence type="ECO:0000313" key="1">
    <source>
        <dbReference type="EMBL" id="OCA76696.1"/>
    </source>
</evidence>
<reference evidence="1 2" key="1">
    <citation type="submission" date="2016-07" db="EMBL/GenBank/DDBJ databases">
        <authorList>
            <person name="Jeong J.-J."/>
            <person name="Kim D.W."/>
            <person name="Sang M.K."/>
            <person name="Choi I.-G."/>
            <person name="Kim K.D."/>
        </authorList>
    </citation>
    <scope>NUCLEOTIDE SEQUENCE [LARGE SCALE GENOMIC DNA]</scope>
    <source>
        <strain evidence="1 2">UTM-3</strain>
    </source>
</reference>
<evidence type="ECO:0000313" key="2">
    <source>
        <dbReference type="Proteomes" id="UP000092651"/>
    </source>
</evidence>
<dbReference type="AlphaFoldDB" id="A0A1B8ZYN9"/>
<organism evidence="1 2">
    <name type="scientific">Chryseobacterium artocarpi</name>
    <dbReference type="NCBI Taxonomy" id="1414727"/>
    <lineage>
        <taxon>Bacteria</taxon>
        <taxon>Pseudomonadati</taxon>
        <taxon>Bacteroidota</taxon>
        <taxon>Flavobacteriia</taxon>
        <taxon>Flavobacteriales</taxon>
        <taxon>Weeksellaceae</taxon>
        <taxon>Chryseobacterium group</taxon>
        <taxon>Chryseobacterium</taxon>
    </lineage>
</organism>
<proteinExistence type="predicted"/>
<name>A0A1B8ZYN9_9FLAO</name>
<comment type="caution">
    <text evidence="1">The sequence shown here is derived from an EMBL/GenBank/DDBJ whole genome shotgun (WGS) entry which is preliminary data.</text>
</comment>